<dbReference type="EMBL" id="JBJKFK010000142">
    <property type="protein sequence ID" value="KAL3319362.1"/>
    <property type="molecule type" value="Genomic_DNA"/>
</dbReference>
<feature type="domain" description="Headcase middle" evidence="1">
    <location>
        <begin position="738"/>
        <end position="818"/>
    </location>
</feature>
<comment type="caution">
    <text evidence="2">The sequence shown here is derived from an EMBL/GenBank/DDBJ whole genome shotgun (WGS) entry which is preliminary data.</text>
</comment>
<keyword evidence="3" id="KW-1185">Reference proteome</keyword>
<dbReference type="InterPro" id="IPR026066">
    <property type="entry name" value="Headcase"/>
</dbReference>
<dbReference type="Proteomes" id="UP001626550">
    <property type="component" value="Unassembled WGS sequence"/>
</dbReference>
<evidence type="ECO:0000313" key="3">
    <source>
        <dbReference type="Proteomes" id="UP001626550"/>
    </source>
</evidence>
<dbReference type="Pfam" id="PF16002">
    <property type="entry name" value="Headcase"/>
    <property type="match status" value="2"/>
</dbReference>
<gene>
    <name evidence="2" type="ORF">Ciccas_001961</name>
</gene>
<dbReference type="PANTHER" id="PTHR13425">
    <property type="entry name" value="HEADCASE PROTEIN"/>
    <property type="match status" value="1"/>
</dbReference>
<accession>A0ABD2QJ40</accession>
<evidence type="ECO:0000259" key="1">
    <source>
        <dbReference type="Pfam" id="PF16002"/>
    </source>
</evidence>
<evidence type="ECO:0000313" key="2">
    <source>
        <dbReference type="EMBL" id="KAL3319362.1"/>
    </source>
</evidence>
<sequence length="873" mass="96042">MPNDRILVIQDASTDELTIQSNFTTVAYEKFMVSDKSQGEYNMIVFGFVDPFISSLCSFDLFQICAKNMKNGGKILIKFQGDNKPIVSNSIKAGFSKILQITDDCYELTLSEQCNIETKLPWSTSMDTLWQEAENEAQPINSDLLLSSEQKAARTQKPECQQIDTDTQPGKKRACKNCTCGLADAPSSDNVKSACGNGRPERTSVVLICDEVRILYAITPLRKDREPFDCLSWWHELRDMNFLSDQVSPHNSPLSINVPNNNCWADAANPSSLSPGSYSVDNKGLPFCNNGPLSEPGFSSSFAARDNSHACSIPAIVGCVEKHSPLAQNWLFSSGASTCSVIRCKQDCGFLGLVHNNCMNHWMNSVATVYKAGNVDMVRKYYECPGCEQPSLIKVDQNMAAAMVGSPNTMPDEGFYSDLCSPSPLVNGMSTMRRIAPQTCESSRSAHFERLVSGPTSKGRVSYHSTCSNSDEVTSSGTSGFVSANCPSLTSLSGFSSTTPDPNNGTQQPRTLRSISEHQGGAPQQLTNSNCRLSAGSIWRANNNSRKPGLWQNFGMGMWSPNDTPSNYMNKNGSKFGSQNLQINEKGNIFQQRKTVICFQNLPEEKQNTYFIQSEDDSCTGNEDLRTFLLTQLTNKRICELPCLACGQALVIFDHFPVLDGLLFLSPVSHLDSMTVQLSWNSQLGPGSSINSSNGSLQNGILVSALVPPPGCSGPRQQQSSSDGGHFQHRTNANRSIRQERYLHALCLGCAGQLTENCKSSQFRCKSCQKPWIGSSFLVGGLYTYDIFACQPCCNERLRCKYCGKIALSTAKAEQLRTNSAKSSQEISENANQLYPLPYFSQYSMKVACQHCKEAGFHFVRPFNQVYMKVTSS</sequence>
<organism evidence="2 3">
    <name type="scientific">Cichlidogyrus casuarinus</name>
    <dbReference type="NCBI Taxonomy" id="1844966"/>
    <lineage>
        <taxon>Eukaryota</taxon>
        <taxon>Metazoa</taxon>
        <taxon>Spiralia</taxon>
        <taxon>Lophotrochozoa</taxon>
        <taxon>Platyhelminthes</taxon>
        <taxon>Monogenea</taxon>
        <taxon>Monopisthocotylea</taxon>
        <taxon>Dactylogyridea</taxon>
        <taxon>Ancyrocephalidae</taxon>
        <taxon>Cichlidogyrus</taxon>
    </lineage>
</organism>
<name>A0ABD2QJ40_9PLAT</name>
<reference evidence="2 3" key="1">
    <citation type="submission" date="2024-11" db="EMBL/GenBank/DDBJ databases">
        <title>Adaptive evolution of stress response genes in parasites aligns with host niche diversity.</title>
        <authorList>
            <person name="Hahn C."/>
            <person name="Resl P."/>
        </authorList>
    </citation>
    <scope>NUCLEOTIDE SEQUENCE [LARGE SCALE GENOMIC DNA]</scope>
    <source>
        <strain evidence="2">EGGRZ-B1_66</strain>
        <tissue evidence="2">Body</tissue>
    </source>
</reference>
<feature type="domain" description="Headcase middle" evidence="1">
    <location>
        <begin position="586"/>
        <end position="678"/>
    </location>
</feature>
<dbReference type="AlphaFoldDB" id="A0ABD2QJ40"/>
<proteinExistence type="predicted"/>
<protein>
    <recommendedName>
        <fullName evidence="1">Headcase middle domain-containing protein</fullName>
    </recommendedName>
</protein>
<dbReference type="PANTHER" id="PTHR13425:SF3">
    <property type="entry name" value="HEADCASE PROTEIN HOMOLOG"/>
    <property type="match status" value="1"/>
</dbReference>
<dbReference type="InterPro" id="IPR031947">
    <property type="entry name" value="Headcase_mid"/>
</dbReference>